<dbReference type="InterPro" id="IPR011723">
    <property type="entry name" value="Znf/thioredoxin_put"/>
</dbReference>
<organism evidence="4 5">
    <name type="scientific">Paraburkholderia antibiotica</name>
    <dbReference type="NCBI Taxonomy" id="2728839"/>
    <lineage>
        <taxon>Bacteria</taxon>
        <taxon>Pseudomonadati</taxon>
        <taxon>Pseudomonadota</taxon>
        <taxon>Betaproteobacteria</taxon>
        <taxon>Burkholderiales</taxon>
        <taxon>Burkholderiaceae</taxon>
        <taxon>Paraburkholderia</taxon>
    </lineage>
</organism>
<evidence type="ECO:0000259" key="3">
    <source>
        <dbReference type="Pfam" id="PF13719"/>
    </source>
</evidence>
<comment type="caution">
    <text evidence="4">The sequence shown here is derived from an EMBL/GenBank/DDBJ whole genome shotgun (WGS) entry which is preliminary data.</text>
</comment>
<keyword evidence="5" id="KW-1185">Reference proteome</keyword>
<evidence type="ECO:0000256" key="1">
    <source>
        <dbReference type="SAM" id="MobiDB-lite"/>
    </source>
</evidence>
<feature type="compositionally biased region" description="Gly residues" evidence="1">
    <location>
        <begin position="310"/>
        <end position="322"/>
    </location>
</feature>
<feature type="transmembrane region" description="Helical" evidence="2">
    <location>
        <begin position="368"/>
        <end position="390"/>
    </location>
</feature>
<evidence type="ECO:0000313" key="4">
    <source>
        <dbReference type="EMBL" id="NML33695.1"/>
    </source>
</evidence>
<keyword evidence="2" id="KW-0812">Transmembrane</keyword>
<dbReference type="Proteomes" id="UP000583127">
    <property type="component" value="Unassembled WGS sequence"/>
</dbReference>
<dbReference type="InterPro" id="IPR021834">
    <property type="entry name" value="DUF3426"/>
</dbReference>
<dbReference type="AlphaFoldDB" id="A0A7X9X941"/>
<feature type="compositionally biased region" description="Pro residues" evidence="1">
    <location>
        <begin position="206"/>
        <end position="215"/>
    </location>
</feature>
<dbReference type="RefSeq" id="WP_169499910.1">
    <property type="nucleotide sequence ID" value="NZ_JABBFZ010000015.1"/>
</dbReference>
<feature type="region of interest" description="Disordered" evidence="1">
    <location>
        <begin position="128"/>
        <end position="285"/>
    </location>
</feature>
<reference evidence="4 5" key="1">
    <citation type="submission" date="2020-04" db="EMBL/GenBank/DDBJ databases">
        <title>Paraburkholderia sp. G-4-1-8 isolated from soil.</title>
        <authorList>
            <person name="Dahal R.H."/>
        </authorList>
    </citation>
    <scope>NUCLEOTIDE SEQUENCE [LARGE SCALE GENOMIC DNA]</scope>
    <source>
        <strain evidence="4 5">G-4-1-8</strain>
    </source>
</reference>
<dbReference type="NCBIfam" id="TIGR02098">
    <property type="entry name" value="MJ0042_CXXC"/>
    <property type="match status" value="1"/>
</dbReference>
<keyword evidence="2" id="KW-1133">Transmembrane helix</keyword>
<dbReference type="Pfam" id="PF13719">
    <property type="entry name" value="Zn_ribbon_5"/>
    <property type="match status" value="1"/>
</dbReference>
<proteinExistence type="predicted"/>
<evidence type="ECO:0000256" key="2">
    <source>
        <dbReference type="SAM" id="Phobius"/>
    </source>
</evidence>
<name>A0A7X9X941_9BURK</name>
<protein>
    <submittedName>
        <fullName evidence="4">DUF3426 domain-containing protein</fullName>
    </submittedName>
</protein>
<dbReference type="Pfam" id="PF11906">
    <property type="entry name" value="DUF3426"/>
    <property type="match status" value="1"/>
</dbReference>
<keyword evidence="2" id="KW-0472">Membrane</keyword>
<dbReference type="EMBL" id="JABBFZ010000015">
    <property type="protein sequence ID" value="NML33695.1"/>
    <property type="molecule type" value="Genomic_DNA"/>
</dbReference>
<feature type="region of interest" description="Disordered" evidence="1">
    <location>
        <begin position="309"/>
        <end position="361"/>
    </location>
</feature>
<feature type="compositionally biased region" description="Acidic residues" evidence="1">
    <location>
        <begin position="178"/>
        <end position="189"/>
    </location>
</feature>
<accession>A0A7X9X941</accession>
<gene>
    <name evidence="4" type="ORF">HHL14_23025</name>
</gene>
<evidence type="ECO:0000313" key="5">
    <source>
        <dbReference type="Proteomes" id="UP000583127"/>
    </source>
</evidence>
<sequence length="523" mass="54514">MHLATRCPFCETVFRLQPAQLAQRRGLVRCGHCQEVFDASSSLFEVTEGGDFSTAKPVAAAAAIEALSGVRAKSLDFRAEAWDPWAPTASKAGVASTVVGGSSSTLDTRLRHHADSMQLAPLPLGDYATATATPAAPPTPPRQTSEPELPAGGFTTPLPADQQEPTFADAPLEPFAYPEDEPNEPDEPLDERIGESPAVQPIVQPAAPPVVPPGTPTADTSASPVTPPTATPASSPFIDEAPRVWHRAGRTDPSTPDEPTLHEPASLHGMPDNEPRFGSIGAGPSSFGAETGAGAAAGFGAGAAAAASAGGAGATSGTGGPRGPRPPGTPAPAASSGEPFSVKPVNDGSDPFPVTRETRPAEAGRTGWVAAGIVLAALLVIALLAQLAWWQRETIQVAIPRSQVLYAKACSYLGCRLTPPHDIDGLLVEPSDLRQIDGPHRLELKMPLHNRLNLALAYPAIELTLLDDQNNVAVRRVLWPQDYVPPGTVIAAGLPAHTTQMMIVHLDTGNAVASNFRVQIFYP</sequence>
<feature type="domain" description="Zinc finger/thioredoxin putative" evidence="3">
    <location>
        <begin position="3"/>
        <end position="39"/>
    </location>
</feature>